<evidence type="ECO:0000313" key="2">
    <source>
        <dbReference type="EMBL" id="CAH0025246.1"/>
    </source>
</evidence>
<evidence type="ECO:0000313" key="3">
    <source>
        <dbReference type="Proteomes" id="UP000696573"/>
    </source>
</evidence>
<organism evidence="2 3">
    <name type="scientific">Clonostachys rhizophaga</name>
    <dbReference type="NCBI Taxonomy" id="160324"/>
    <lineage>
        <taxon>Eukaryota</taxon>
        <taxon>Fungi</taxon>
        <taxon>Dikarya</taxon>
        <taxon>Ascomycota</taxon>
        <taxon>Pezizomycotina</taxon>
        <taxon>Sordariomycetes</taxon>
        <taxon>Hypocreomycetidae</taxon>
        <taxon>Hypocreales</taxon>
        <taxon>Bionectriaceae</taxon>
        <taxon>Clonostachys</taxon>
    </lineage>
</organism>
<keyword evidence="3" id="KW-1185">Reference proteome</keyword>
<comment type="caution">
    <text evidence="2">The sequence shown here is derived from an EMBL/GenBank/DDBJ whole genome shotgun (WGS) entry which is preliminary data.</text>
</comment>
<sequence length="339" mass="37302">MNGTMETPVTTPGALAEKIDHHWVEHTVAGHKYSTLKSSAFARNHQAQITAAVNDCNAHAQEGLRLQLELLDAIEDQEWLLLPNDIDRVVHHQLACNDDISLAVSFRRSDILTSLKARQDAAKLSMQSCIVIQEDAETPVPESPFIAETPSPSPAPAPEDDPDLVATINMRWQEYLSVRQTLDEANNAAFQTASLRAQASEYAKRLKEIATDALIQQHFLLAQLRNVADPRSDALDAMKLRFSGSDLPEFEAEIARFGHVKKPKARPANQSSIKSFFAPKAGPSQVVPTPLPTTKRPSKTTVIEPSPAPRRSTHLSNQTPKTVVQDVVATGGDEKWSLY</sequence>
<feature type="region of interest" description="Disordered" evidence="1">
    <location>
        <begin position="275"/>
        <end position="339"/>
    </location>
</feature>
<dbReference type="OrthoDB" id="5151989at2759"/>
<accession>A0A9N9VKX4</accession>
<dbReference type="Proteomes" id="UP000696573">
    <property type="component" value="Unassembled WGS sequence"/>
</dbReference>
<dbReference type="AlphaFoldDB" id="A0A9N9VKX4"/>
<proteinExistence type="predicted"/>
<name>A0A9N9VKX4_9HYPO</name>
<reference evidence="2" key="1">
    <citation type="submission" date="2021-10" db="EMBL/GenBank/DDBJ databases">
        <authorList>
            <person name="Piombo E."/>
        </authorList>
    </citation>
    <scope>NUCLEOTIDE SEQUENCE</scope>
</reference>
<dbReference type="EMBL" id="CABFNQ020000709">
    <property type="protein sequence ID" value="CAH0025246.1"/>
    <property type="molecule type" value="Genomic_DNA"/>
</dbReference>
<protein>
    <submittedName>
        <fullName evidence="2">Uncharacterized protein</fullName>
    </submittedName>
</protein>
<evidence type="ECO:0000256" key="1">
    <source>
        <dbReference type="SAM" id="MobiDB-lite"/>
    </source>
</evidence>
<gene>
    <name evidence="2" type="ORF">CRHIZ90672A_00015780</name>
</gene>